<organism evidence="14 15">
    <name type="scientific">Vigna mungo</name>
    <name type="common">Black gram</name>
    <name type="synonym">Phaseolus mungo</name>
    <dbReference type="NCBI Taxonomy" id="3915"/>
    <lineage>
        <taxon>Eukaryota</taxon>
        <taxon>Viridiplantae</taxon>
        <taxon>Streptophyta</taxon>
        <taxon>Embryophyta</taxon>
        <taxon>Tracheophyta</taxon>
        <taxon>Spermatophyta</taxon>
        <taxon>Magnoliopsida</taxon>
        <taxon>eudicotyledons</taxon>
        <taxon>Gunneridae</taxon>
        <taxon>Pentapetalae</taxon>
        <taxon>rosids</taxon>
        <taxon>fabids</taxon>
        <taxon>Fabales</taxon>
        <taxon>Fabaceae</taxon>
        <taxon>Papilionoideae</taxon>
        <taxon>50 kb inversion clade</taxon>
        <taxon>NPAAA clade</taxon>
        <taxon>indigoferoid/millettioid clade</taxon>
        <taxon>Phaseoleae</taxon>
        <taxon>Vigna</taxon>
    </lineage>
</organism>
<proteinExistence type="inferred from homology"/>
<evidence type="ECO:0000256" key="11">
    <source>
        <dbReference type="ARBA" id="ARBA00023136"/>
    </source>
</evidence>
<dbReference type="InterPro" id="IPR038887">
    <property type="entry name" value="Nus1/NgBR"/>
</dbReference>
<dbReference type="SUPFAM" id="SSF64005">
    <property type="entry name" value="Undecaprenyl diphosphate synthase"/>
    <property type="match status" value="1"/>
</dbReference>
<dbReference type="GO" id="GO:1904423">
    <property type="term" value="C:dehydrodolichyl diphosphate synthase complex"/>
    <property type="evidence" value="ECO:0007669"/>
    <property type="project" value="InterPro"/>
</dbReference>
<keyword evidence="10" id="KW-1133">Transmembrane helix</keyword>
<evidence type="ECO:0000313" key="14">
    <source>
        <dbReference type="EMBL" id="WVZ21540.1"/>
    </source>
</evidence>
<dbReference type="GO" id="GO:0005789">
    <property type="term" value="C:endoplasmic reticulum membrane"/>
    <property type="evidence" value="ECO:0007669"/>
    <property type="project" value="UniProtKB-SubCell"/>
</dbReference>
<comment type="catalytic activity">
    <reaction evidence="12">
        <text>n isopentenyl diphosphate + (2E,6E)-farnesyl diphosphate = a di-trans,poly-cis-polyprenyl diphosphate + n diphosphate</text>
        <dbReference type="Rhea" id="RHEA:53008"/>
        <dbReference type="Rhea" id="RHEA-COMP:19494"/>
        <dbReference type="ChEBI" id="CHEBI:33019"/>
        <dbReference type="ChEBI" id="CHEBI:128769"/>
        <dbReference type="ChEBI" id="CHEBI:136960"/>
        <dbReference type="ChEBI" id="CHEBI:175763"/>
        <dbReference type="EC" id="2.5.1.87"/>
    </reaction>
</comment>
<evidence type="ECO:0000256" key="3">
    <source>
        <dbReference type="ARBA" id="ARBA00004922"/>
    </source>
</evidence>
<dbReference type="Gene3D" id="3.40.1180.10">
    <property type="entry name" value="Decaprenyl diphosphate synthase-like"/>
    <property type="match status" value="1"/>
</dbReference>
<comment type="pathway">
    <text evidence="3">Protein modification; protein glycosylation.</text>
</comment>
<accession>A0AAQ3P4M5</accession>
<evidence type="ECO:0000256" key="5">
    <source>
        <dbReference type="ARBA" id="ARBA00012596"/>
    </source>
</evidence>
<reference evidence="14 15" key="1">
    <citation type="journal article" date="2023" name="Life. Sci Alliance">
        <title>Evolutionary insights into 3D genome organization and epigenetic landscape of Vigna mungo.</title>
        <authorList>
            <person name="Junaid A."/>
            <person name="Singh B."/>
            <person name="Bhatia S."/>
        </authorList>
    </citation>
    <scope>NUCLEOTIDE SEQUENCE [LARGE SCALE GENOMIC DNA]</scope>
    <source>
        <strain evidence="14">Urdbean</strain>
    </source>
</reference>
<evidence type="ECO:0000256" key="13">
    <source>
        <dbReference type="SAM" id="MobiDB-lite"/>
    </source>
</evidence>
<evidence type="ECO:0000256" key="9">
    <source>
        <dbReference type="ARBA" id="ARBA00022842"/>
    </source>
</evidence>
<evidence type="ECO:0000256" key="8">
    <source>
        <dbReference type="ARBA" id="ARBA00022824"/>
    </source>
</evidence>
<keyword evidence="8" id="KW-0256">Endoplasmic reticulum</keyword>
<sequence length="222" mass="24911">MTTTTHDGGGWKHNVQTERTHKGTQASTDWRSLASTAMVLPGNNCQRMFVGELLHLTWILEKYKSLHSEKVQYLAIVIESEEACQIFELVKLLKWLDSIGVKNVCLYDMNVMKGLENHINSVPEGSQVVTNHAHDHMTLEFLSYVDGKEALAKAANLVFVENLKQHPLAGELDAQISLESHLNEALQIVGSKGPEPDLLLVYGPVRSHLGFPAWRLRYTEIV</sequence>
<protein>
    <recommendedName>
        <fullName evidence="5">ditrans,polycis-polyprenyl diphosphate synthase [(2E,6E)-farnesyldiphosphate specific]</fullName>
        <ecNumber evidence="5">2.5.1.87</ecNumber>
    </recommendedName>
</protein>
<dbReference type="AlphaFoldDB" id="A0AAQ3P4M5"/>
<dbReference type="EC" id="2.5.1.87" evidence="5"/>
<comment type="cofactor">
    <cofactor evidence="1">
        <name>Mg(2+)</name>
        <dbReference type="ChEBI" id="CHEBI:18420"/>
    </cofactor>
</comment>
<dbReference type="GO" id="GO:0045547">
    <property type="term" value="F:ditrans,polycis-polyprenyl diphosphate synthase [(2E,6E)-farnesyl diphosphate specific] activity"/>
    <property type="evidence" value="ECO:0007669"/>
    <property type="project" value="UniProtKB-EC"/>
</dbReference>
<keyword evidence="7" id="KW-0812">Transmembrane</keyword>
<dbReference type="PANTHER" id="PTHR21528">
    <property type="entry name" value="DEHYDRODOLICHYL DIPHOSPHATE SYNTHASE COMPLEX SUBUNIT NUS1"/>
    <property type="match status" value="1"/>
</dbReference>
<keyword evidence="9" id="KW-0460">Magnesium</keyword>
<evidence type="ECO:0000256" key="2">
    <source>
        <dbReference type="ARBA" id="ARBA00004586"/>
    </source>
</evidence>
<keyword evidence="15" id="KW-1185">Reference proteome</keyword>
<name>A0AAQ3P4M5_VIGMU</name>
<evidence type="ECO:0000256" key="7">
    <source>
        <dbReference type="ARBA" id="ARBA00022692"/>
    </source>
</evidence>
<evidence type="ECO:0000256" key="4">
    <source>
        <dbReference type="ARBA" id="ARBA00005432"/>
    </source>
</evidence>
<dbReference type="Proteomes" id="UP001374535">
    <property type="component" value="Chromosome 2"/>
</dbReference>
<dbReference type="InterPro" id="IPR036424">
    <property type="entry name" value="UPP_synth-like_sf"/>
</dbReference>
<keyword evidence="11" id="KW-0472">Membrane</keyword>
<comment type="similarity">
    <text evidence="4">Belongs to the UPP synthase family.</text>
</comment>
<gene>
    <name evidence="14" type="ORF">V8G54_008862</name>
</gene>
<dbReference type="EMBL" id="CP144699">
    <property type="protein sequence ID" value="WVZ21540.1"/>
    <property type="molecule type" value="Genomic_DNA"/>
</dbReference>
<evidence type="ECO:0000256" key="10">
    <source>
        <dbReference type="ARBA" id="ARBA00022989"/>
    </source>
</evidence>
<evidence type="ECO:0000313" key="15">
    <source>
        <dbReference type="Proteomes" id="UP001374535"/>
    </source>
</evidence>
<evidence type="ECO:0000256" key="12">
    <source>
        <dbReference type="ARBA" id="ARBA00047353"/>
    </source>
</evidence>
<keyword evidence="6" id="KW-0808">Transferase</keyword>
<dbReference type="PANTHER" id="PTHR21528:SF0">
    <property type="entry name" value="DEHYDRODOLICHYL DIPHOSPHATE SYNTHASE COMPLEX SUBUNIT NUS1"/>
    <property type="match status" value="1"/>
</dbReference>
<evidence type="ECO:0000256" key="1">
    <source>
        <dbReference type="ARBA" id="ARBA00001946"/>
    </source>
</evidence>
<feature type="region of interest" description="Disordered" evidence="13">
    <location>
        <begin position="1"/>
        <end position="27"/>
    </location>
</feature>
<comment type="subcellular location">
    <subcellularLocation>
        <location evidence="2">Endoplasmic reticulum membrane</location>
    </subcellularLocation>
</comment>
<evidence type="ECO:0000256" key="6">
    <source>
        <dbReference type="ARBA" id="ARBA00022679"/>
    </source>
</evidence>